<evidence type="ECO:0000313" key="1">
    <source>
        <dbReference type="EMBL" id="MPM95323.1"/>
    </source>
</evidence>
<comment type="caution">
    <text evidence="1">The sequence shown here is derived from an EMBL/GenBank/DDBJ whole genome shotgun (WGS) entry which is preliminary data.</text>
</comment>
<reference evidence="1" key="1">
    <citation type="submission" date="2019-08" db="EMBL/GenBank/DDBJ databases">
        <authorList>
            <person name="Kucharzyk K."/>
            <person name="Murdoch R.W."/>
            <person name="Higgins S."/>
            <person name="Loffler F."/>
        </authorList>
    </citation>
    <scope>NUCLEOTIDE SEQUENCE</scope>
</reference>
<protein>
    <submittedName>
        <fullName evidence="1">Uncharacterized protein</fullName>
    </submittedName>
</protein>
<sequence length="66" mass="8062">MRLGIALFQFLQHVDRRHQNKRHRCKEVVDKRTARHQHPGQEVCENPDAEDLHRFIRRNLFVQPRP</sequence>
<dbReference type="EMBL" id="VSSQ01041834">
    <property type="protein sequence ID" value="MPM95323.1"/>
    <property type="molecule type" value="Genomic_DNA"/>
</dbReference>
<dbReference type="AlphaFoldDB" id="A0A645E3D9"/>
<name>A0A645E3D9_9ZZZZ</name>
<accession>A0A645E3D9</accession>
<gene>
    <name evidence="1" type="ORF">SDC9_142477</name>
</gene>
<organism evidence="1">
    <name type="scientific">bioreactor metagenome</name>
    <dbReference type="NCBI Taxonomy" id="1076179"/>
    <lineage>
        <taxon>unclassified sequences</taxon>
        <taxon>metagenomes</taxon>
        <taxon>ecological metagenomes</taxon>
    </lineage>
</organism>
<proteinExistence type="predicted"/>